<feature type="compositionally biased region" description="Basic residues" evidence="1">
    <location>
        <begin position="182"/>
        <end position="194"/>
    </location>
</feature>
<gene>
    <name evidence="2" type="ORF">H9L15_11690</name>
</gene>
<proteinExistence type="predicted"/>
<reference evidence="2 3" key="1">
    <citation type="submission" date="2020-08" db="EMBL/GenBank/DDBJ databases">
        <title>Genome sequence of Sphingomonas daechungensis KACC 18115T.</title>
        <authorList>
            <person name="Hyun D.-W."/>
            <person name="Bae J.-W."/>
        </authorList>
    </citation>
    <scope>NUCLEOTIDE SEQUENCE [LARGE SCALE GENOMIC DNA]</scope>
    <source>
        <strain evidence="2 3">KACC 18115</strain>
    </source>
</reference>
<evidence type="ECO:0000313" key="2">
    <source>
        <dbReference type="EMBL" id="QNP42762.1"/>
    </source>
</evidence>
<evidence type="ECO:0000313" key="3">
    <source>
        <dbReference type="Proteomes" id="UP000516134"/>
    </source>
</evidence>
<evidence type="ECO:0000256" key="1">
    <source>
        <dbReference type="SAM" id="MobiDB-lite"/>
    </source>
</evidence>
<dbReference type="Proteomes" id="UP000516134">
    <property type="component" value="Chromosome"/>
</dbReference>
<organism evidence="2 3">
    <name type="scientific">Sphingomonas daechungensis</name>
    <dbReference type="NCBI Taxonomy" id="1176646"/>
    <lineage>
        <taxon>Bacteria</taxon>
        <taxon>Pseudomonadati</taxon>
        <taxon>Pseudomonadota</taxon>
        <taxon>Alphaproteobacteria</taxon>
        <taxon>Sphingomonadales</taxon>
        <taxon>Sphingomonadaceae</taxon>
        <taxon>Sphingomonas</taxon>
    </lineage>
</organism>
<feature type="compositionally biased region" description="Basic and acidic residues" evidence="1">
    <location>
        <begin position="1"/>
        <end position="13"/>
    </location>
</feature>
<sequence length="218" mass="23096">MEDPRREQQERIGNEVQQVDDVEEDRRQPEPAGGLVDVLLAKLRPEVAFRTVAGAQTDRKIGLVLAFDDRGEKGVIRFCRVVGLARPALEIGTTLATSNPSIAMMSSPGLTSAAFAASPTGNRTLVRSSSDSASPARLPTIKAEFSPASANRNQRPAIGPTTASSNAGIQISWKISTDPRLRSGRRSGNVRRGRAASTPDAESVAIVASNPVKSPASQ</sequence>
<protein>
    <submittedName>
        <fullName evidence="2">Uncharacterized protein</fullName>
    </submittedName>
</protein>
<feature type="region of interest" description="Disordered" evidence="1">
    <location>
        <begin position="169"/>
        <end position="218"/>
    </location>
</feature>
<name>A0ABX6T1G6_9SPHN</name>
<keyword evidence="3" id="KW-1185">Reference proteome</keyword>
<feature type="region of interest" description="Disordered" evidence="1">
    <location>
        <begin position="1"/>
        <end position="31"/>
    </location>
</feature>
<accession>A0ABX6T1G6</accession>
<dbReference type="RefSeq" id="WP_187714194.1">
    <property type="nucleotide sequence ID" value="NZ_CP060780.1"/>
</dbReference>
<dbReference type="EMBL" id="CP060780">
    <property type="protein sequence ID" value="QNP42762.1"/>
    <property type="molecule type" value="Genomic_DNA"/>
</dbReference>